<feature type="transmembrane region" description="Helical" evidence="1">
    <location>
        <begin position="6"/>
        <end position="23"/>
    </location>
</feature>
<name>A0A412G6I8_9FIRM</name>
<dbReference type="EMBL" id="QRUP01000001">
    <property type="protein sequence ID" value="RGR76911.1"/>
    <property type="molecule type" value="Genomic_DNA"/>
</dbReference>
<evidence type="ECO:0000313" key="2">
    <source>
        <dbReference type="EMBL" id="RGR76911.1"/>
    </source>
</evidence>
<keyword evidence="1" id="KW-1133">Transmembrane helix</keyword>
<keyword evidence="3" id="KW-1185">Reference proteome</keyword>
<gene>
    <name evidence="2" type="ORF">DWY25_01050</name>
</gene>
<keyword evidence="1" id="KW-0812">Transmembrane</keyword>
<reference evidence="2 3" key="1">
    <citation type="submission" date="2018-08" db="EMBL/GenBank/DDBJ databases">
        <title>A genome reference for cultivated species of the human gut microbiota.</title>
        <authorList>
            <person name="Zou Y."/>
            <person name="Xue W."/>
            <person name="Luo G."/>
        </authorList>
    </citation>
    <scope>NUCLEOTIDE SEQUENCE [LARGE SCALE GENOMIC DNA]</scope>
    <source>
        <strain evidence="2 3">AF24-29</strain>
    </source>
</reference>
<dbReference type="AlphaFoldDB" id="A0A412G6I8"/>
<comment type="caution">
    <text evidence="2">The sequence shown here is derived from an EMBL/GenBank/DDBJ whole genome shotgun (WGS) entry which is preliminary data.</text>
</comment>
<evidence type="ECO:0000313" key="3">
    <source>
        <dbReference type="Proteomes" id="UP000284178"/>
    </source>
</evidence>
<accession>A0A412G6I8</accession>
<protein>
    <submittedName>
        <fullName evidence="2">Uncharacterized protein</fullName>
    </submittedName>
</protein>
<keyword evidence="1" id="KW-0472">Membrane</keyword>
<proteinExistence type="predicted"/>
<sequence>MIKILSLLECLAMGIMVALLLSTKSRLKKGSTEDRLSEIESQVWCLYKLLSIYLIGRILQILIQMI</sequence>
<dbReference type="Proteomes" id="UP000284178">
    <property type="component" value="Unassembled WGS sequence"/>
</dbReference>
<organism evidence="2 3">
    <name type="scientific">Holdemania filiformis</name>
    <dbReference type="NCBI Taxonomy" id="61171"/>
    <lineage>
        <taxon>Bacteria</taxon>
        <taxon>Bacillati</taxon>
        <taxon>Bacillota</taxon>
        <taxon>Erysipelotrichia</taxon>
        <taxon>Erysipelotrichales</taxon>
        <taxon>Erysipelotrichaceae</taxon>
        <taxon>Holdemania</taxon>
    </lineage>
</organism>
<evidence type="ECO:0000256" key="1">
    <source>
        <dbReference type="SAM" id="Phobius"/>
    </source>
</evidence>
<feature type="transmembrane region" description="Helical" evidence="1">
    <location>
        <begin position="44"/>
        <end position="63"/>
    </location>
</feature>